<dbReference type="GO" id="GO:0005829">
    <property type="term" value="C:cytosol"/>
    <property type="evidence" value="ECO:0007669"/>
    <property type="project" value="TreeGrafter"/>
</dbReference>
<dbReference type="GO" id="GO:0003677">
    <property type="term" value="F:DNA binding"/>
    <property type="evidence" value="ECO:0007669"/>
    <property type="project" value="UniProtKB-KW"/>
</dbReference>
<gene>
    <name evidence="6" type="ORF">BJN34_26940</name>
</gene>
<feature type="domain" description="HTH crp-type" evidence="5">
    <location>
        <begin position="146"/>
        <end position="219"/>
    </location>
</feature>
<sequence length="225" mass="25360">MPGLADVGGHAGPELLSPELEAALRAHVMRRRLAKNEVLFTYGSSPEALFCVERGRMRFSVTAANGREAVLSVLEPGQWFGEVSLFMEAPRVYDARAVVDCEVLMVPAQAFRAIVDHHPAFLMEFTRLICRRYRWALEWIDETILQPLPVRLARRLLAAQHAHALSAPAGRDAALQLSQEDLGHMLGVSRQSINRQLKEWEGQRILRLHYGHVTLLDQDALRRLA</sequence>
<dbReference type="InterPro" id="IPR012318">
    <property type="entry name" value="HTH_CRP"/>
</dbReference>
<dbReference type="OrthoDB" id="6881322at2"/>
<dbReference type="InterPro" id="IPR036390">
    <property type="entry name" value="WH_DNA-bd_sf"/>
</dbReference>
<evidence type="ECO:0000313" key="7">
    <source>
        <dbReference type="Proteomes" id="UP000189627"/>
    </source>
</evidence>
<dbReference type="SMART" id="SM00100">
    <property type="entry name" value="cNMP"/>
    <property type="match status" value="1"/>
</dbReference>
<dbReference type="PROSITE" id="PS51063">
    <property type="entry name" value="HTH_CRP_2"/>
    <property type="match status" value="1"/>
</dbReference>
<dbReference type="InterPro" id="IPR000595">
    <property type="entry name" value="cNMP-bd_dom"/>
</dbReference>
<evidence type="ECO:0000259" key="4">
    <source>
        <dbReference type="PROSITE" id="PS50042"/>
    </source>
</evidence>
<accession>A0A1U9UXR1</accession>
<reference evidence="7" key="1">
    <citation type="submission" date="2017-02" db="EMBL/GenBank/DDBJ databases">
        <title>Complete genome sequence of Cupriavidus necator strain NH9, a 3-chlorobenzoate degrader.</title>
        <authorList>
            <person name="Moriuchi R."/>
            <person name="Dohra H."/>
            <person name="Ogawa N."/>
        </authorList>
    </citation>
    <scope>NUCLEOTIDE SEQUENCE [LARGE SCALE GENOMIC DNA]</scope>
    <source>
        <strain evidence="7">NH9</strain>
    </source>
</reference>
<dbReference type="CDD" id="cd00038">
    <property type="entry name" value="CAP_ED"/>
    <property type="match status" value="1"/>
</dbReference>
<dbReference type="SMART" id="SM00419">
    <property type="entry name" value="HTH_CRP"/>
    <property type="match status" value="1"/>
</dbReference>
<dbReference type="SUPFAM" id="SSF46785">
    <property type="entry name" value="Winged helix' DNA-binding domain"/>
    <property type="match status" value="1"/>
</dbReference>
<dbReference type="EMBL" id="CP017758">
    <property type="protein sequence ID" value="AQV97504.1"/>
    <property type="molecule type" value="Genomic_DNA"/>
</dbReference>
<dbReference type="Pfam" id="PF13545">
    <property type="entry name" value="HTH_Crp_2"/>
    <property type="match status" value="1"/>
</dbReference>
<dbReference type="InterPro" id="IPR018490">
    <property type="entry name" value="cNMP-bd_dom_sf"/>
</dbReference>
<keyword evidence="1" id="KW-0805">Transcription regulation</keyword>
<dbReference type="Gene3D" id="2.60.120.10">
    <property type="entry name" value="Jelly Rolls"/>
    <property type="match status" value="1"/>
</dbReference>
<evidence type="ECO:0000313" key="6">
    <source>
        <dbReference type="EMBL" id="AQV97504.1"/>
    </source>
</evidence>
<keyword evidence="2" id="KW-0238">DNA-binding</keyword>
<dbReference type="Proteomes" id="UP000189627">
    <property type="component" value="Chromosome 2"/>
</dbReference>
<organism evidence="6 7">
    <name type="scientific">Cupriavidus necator</name>
    <name type="common">Alcaligenes eutrophus</name>
    <name type="synonym">Ralstonia eutropha</name>
    <dbReference type="NCBI Taxonomy" id="106590"/>
    <lineage>
        <taxon>Bacteria</taxon>
        <taxon>Pseudomonadati</taxon>
        <taxon>Pseudomonadota</taxon>
        <taxon>Betaproteobacteria</taxon>
        <taxon>Burkholderiales</taxon>
        <taxon>Burkholderiaceae</taxon>
        <taxon>Cupriavidus</taxon>
    </lineage>
</organism>
<name>A0A1U9UXR1_CUPNE</name>
<dbReference type="AlphaFoldDB" id="A0A1U9UXR1"/>
<feature type="domain" description="Cyclic nucleotide-binding" evidence="4">
    <location>
        <begin position="19"/>
        <end position="115"/>
    </location>
</feature>
<dbReference type="PANTHER" id="PTHR24567:SF74">
    <property type="entry name" value="HTH-TYPE TRANSCRIPTIONAL REGULATOR ARCR"/>
    <property type="match status" value="1"/>
</dbReference>
<evidence type="ECO:0000259" key="5">
    <source>
        <dbReference type="PROSITE" id="PS51063"/>
    </source>
</evidence>
<dbReference type="InterPro" id="IPR050397">
    <property type="entry name" value="Env_Response_Regulators"/>
</dbReference>
<protein>
    <submittedName>
        <fullName evidence="6">Crp/Fnr family transcriptional regulator</fullName>
    </submittedName>
</protein>
<keyword evidence="3" id="KW-0804">Transcription</keyword>
<proteinExistence type="predicted"/>
<dbReference type="InterPro" id="IPR014710">
    <property type="entry name" value="RmlC-like_jellyroll"/>
</dbReference>
<evidence type="ECO:0000256" key="1">
    <source>
        <dbReference type="ARBA" id="ARBA00023015"/>
    </source>
</evidence>
<evidence type="ECO:0000256" key="2">
    <source>
        <dbReference type="ARBA" id="ARBA00023125"/>
    </source>
</evidence>
<evidence type="ECO:0000256" key="3">
    <source>
        <dbReference type="ARBA" id="ARBA00023163"/>
    </source>
</evidence>
<dbReference type="RefSeq" id="WP_078199866.1">
    <property type="nucleotide sequence ID" value="NZ_CP017758.1"/>
</dbReference>
<dbReference type="PROSITE" id="PS50042">
    <property type="entry name" value="CNMP_BINDING_3"/>
    <property type="match status" value="1"/>
</dbReference>
<dbReference type="KEGG" id="cuh:BJN34_26940"/>
<dbReference type="SUPFAM" id="SSF51206">
    <property type="entry name" value="cAMP-binding domain-like"/>
    <property type="match status" value="1"/>
</dbReference>
<dbReference type="PANTHER" id="PTHR24567">
    <property type="entry name" value="CRP FAMILY TRANSCRIPTIONAL REGULATORY PROTEIN"/>
    <property type="match status" value="1"/>
</dbReference>
<dbReference type="Pfam" id="PF00027">
    <property type="entry name" value="cNMP_binding"/>
    <property type="match status" value="1"/>
</dbReference>
<dbReference type="GO" id="GO:0003700">
    <property type="term" value="F:DNA-binding transcription factor activity"/>
    <property type="evidence" value="ECO:0007669"/>
    <property type="project" value="TreeGrafter"/>
</dbReference>